<keyword evidence="2" id="KW-1185">Reference proteome</keyword>
<dbReference type="Proteomes" id="UP000286715">
    <property type="component" value="Unassembled WGS sequence"/>
</dbReference>
<organism evidence="1 2">
    <name type="scientific">Thermaurantimonas aggregans</name>
    <dbReference type="NCBI Taxonomy" id="2173829"/>
    <lineage>
        <taxon>Bacteria</taxon>
        <taxon>Pseudomonadati</taxon>
        <taxon>Bacteroidota</taxon>
        <taxon>Flavobacteriia</taxon>
        <taxon>Flavobacteriales</taxon>
        <taxon>Schleiferiaceae</taxon>
        <taxon>Thermaurantimonas</taxon>
    </lineage>
</organism>
<dbReference type="AlphaFoldDB" id="A0A401XJ61"/>
<evidence type="ECO:0000313" key="1">
    <source>
        <dbReference type="EMBL" id="GCD77021.1"/>
    </source>
</evidence>
<gene>
    <name evidence="1" type="ORF">JCM31826_05030</name>
</gene>
<proteinExistence type="predicted"/>
<comment type="caution">
    <text evidence="1">The sequence shown here is derived from an EMBL/GenBank/DDBJ whole genome shotgun (WGS) entry which is preliminary data.</text>
</comment>
<dbReference type="EMBL" id="BHZE01000003">
    <property type="protein sequence ID" value="GCD77021.1"/>
    <property type="molecule type" value="Genomic_DNA"/>
</dbReference>
<dbReference type="Pfam" id="PF13715">
    <property type="entry name" value="CarbopepD_reg_2"/>
    <property type="match status" value="1"/>
</dbReference>
<accession>A0A401XJ61</accession>
<evidence type="ECO:0008006" key="3">
    <source>
        <dbReference type="Google" id="ProtNLM"/>
    </source>
</evidence>
<evidence type="ECO:0000313" key="2">
    <source>
        <dbReference type="Proteomes" id="UP000286715"/>
    </source>
</evidence>
<dbReference type="InterPro" id="IPR043741">
    <property type="entry name" value="DUF5686"/>
</dbReference>
<name>A0A401XJ61_9FLAO</name>
<protein>
    <recommendedName>
        <fullName evidence="3">Collagen-binding protein</fullName>
    </recommendedName>
</protein>
<sequence>MIDAQTGERLPFGNIVVKNSKRGTSSDIEGRFQLVLLPTDSVLIFSYAGYEKLELNIRKASCTVNCTIALKPTSLLIAEVKVYPGENPALRIISQVRNNKDRNDPEGLDSYYYKAYNKLVIAFDTNDLKVIRDSINPEKIDSFALRAIEFSNRQYLFLSESVSERRYLKPNKVNETVLASRISGIKNPLFSILATQLQSFSFYRDEFELFNITLDNPISKKAENQYFYLIEDTLYDRPDADTVFVISFRPRPGHEHKSMKGLLYIATPDYAIANVIASPAKQQNFSVSIQQLYEKTTGRWFPMQLNSDFKILNVAINGLSLYGSMRSYHRDIYLSPGLRLKDFRSVDIKINPDAGEKDSVYWSQFRAHDLTPMEARTYEFNDSIGQALNIDRRLVWLTAFTDGKFRVKFIDLDLKRILNFNLYEGLRTGIGASTNERLHPRLRLSGFAGYGWSDRLWKFGYQGAWQFLEAYNLWAGAGYSYDMVEAAQPQFYFYQRRNLLESAVRRLYITGWDYVSSAYVFVSWEWTPRFKNIVRYNREFRKHAQPYYYYNPDQSITQLTNGIALHLAEYSMEYAPNDVVTETFLGRRTVRYTFPRYFFNVTQAFSSDVGEVRFTKVDFRANFRFGRRRIGFLYTEIAGGHIQGGAPYGYLYAGRGNLYNGDIARLRRFALADRHSFETMLFNEFSMDTYAQIMLRYDTWNLFFDRKPRRPHIEFVYRALYGVNSQSSYHYGVNATAPSQVYQEFGIEINRLFSANGIGIYYRVSPSQISEITVPQILFKLTTK</sequence>
<dbReference type="InterPro" id="IPR008969">
    <property type="entry name" value="CarboxyPept-like_regulatory"/>
</dbReference>
<dbReference type="Pfam" id="PF18939">
    <property type="entry name" value="DUF5686"/>
    <property type="match status" value="1"/>
</dbReference>
<dbReference type="SUPFAM" id="SSF49464">
    <property type="entry name" value="Carboxypeptidase regulatory domain-like"/>
    <property type="match status" value="1"/>
</dbReference>
<reference evidence="1 2" key="1">
    <citation type="submission" date="2018-11" db="EMBL/GenBank/DDBJ databases">
        <title>Schleiferia aggregans sp. nov., a moderately thermophilic heterotrophic bacterium isolated from microbial mats at a terrestrial hot spring.</title>
        <authorList>
            <person name="Iino T."/>
            <person name="Ohkuma M."/>
            <person name="Haruta S."/>
        </authorList>
    </citation>
    <scope>NUCLEOTIDE SEQUENCE [LARGE SCALE GENOMIC DNA]</scope>
    <source>
        <strain evidence="1 2">LA</strain>
    </source>
</reference>